<dbReference type="InterPro" id="IPR035513">
    <property type="entry name" value="Invertase/methylesterase_inhib"/>
</dbReference>
<name>A0A0D9XWJ6_9ORYZ</name>
<dbReference type="AlphaFoldDB" id="A0A0D9XWJ6"/>
<proteinExistence type="predicted"/>
<dbReference type="EnsemblPlants" id="LPERR12G01810.1">
    <property type="protein sequence ID" value="LPERR12G01810.1"/>
    <property type="gene ID" value="LPERR12G01810"/>
</dbReference>
<evidence type="ECO:0000313" key="1">
    <source>
        <dbReference type="EnsemblPlants" id="LPERR12G01810.1"/>
    </source>
</evidence>
<dbReference type="Gene3D" id="1.20.140.40">
    <property type="entry name" value="Invertase/pectin methylesterase inhibitor family protein"/>
    <property type="match status" value="1"/>
</dbReference>
<reference evidence="1" key="3">
    <citation type="submission" date="2015-04" db="UniProtKB">
        <authorList>
            <consortium name="EnsemblPlants"/>
        </authorList>
    </citation>
    <scope>IDENTIFICATION</scope>
</reference>
<sequence>MSSSNSNSNSNNGAVLLAAAASSSQLAAGIDSDLWGARKTVAGNSGVVSVTFCIEALSSDNRSHGSTGFKDYGAITIDLLTANATTTKSKIDTLLGQNATEKKKQCLVSCQAAYAGCCKLSQASSPTCRATSSPMRYRRWRNRPAQCRNARMGLGRAM</sequence>
<evidence type="ECO:0000313" key="2">
    <source>
        <dbReference type="Proteomes" id="UP000032180"/>
    </source>
</evidence>
<dbReference type="SUPFAM" id="SSF101148">
    <property type="entry name" value="Plant invertase/pectin methylesterase inhibitor"/>
    <property type="match status" value="1"/>
</dbReference>
<dbReference type="HOGENOM" id="CLU_1671851_0_0_1"/>
<dbReference type="Proteomes" id="UP000032180">
    <property type="component" value="Chromosome 12"/>
</dbReference>
<protein>
    <submittedName>
        <fullName evidence="1">Uncharacterized protein</fullName>
    </submittedName>
</protein>
<reference evidence="2" key="2">
    <citation type="submission" date="2013-12" db="EMBL/GenBank/DDBJ databases">
        <authorList>
            <person name="Yu Y."/>
            <person name="Lee S."/>
            <person name="de Baynast K."/>
            <person name="Wissotski M."/>
            <person name="Liu L."/>
            <person name="Talag J."/>
            <person name="Goicoechea J."/>
            <person name="Angelova A."/>
            <person name="Jetty R."/>
            <person name="Kudrna D."/>
            <person name="Golser W."/>
            <person name="Rivera L."/>
            <person name="Zhang J."/>
            <person name="Wing R."/>
        </authorList>
    </citation>
    <scope>NUCLEOTIDE SEQUENCE</scope>
</reference>
<organism evidence="1 2">
    <name type="scientific">Leersia perrieri</name>
    <dbReference type="NCBI Taxonomy" id="77586"/>
    <lineage>
        <taxon>Eukaryota</taxon>
        <taxon>Viridiplantae</taxon>
        <taxon>Streptophyta</taxon>
        <taxon>Embryophyta</taxon>
        <taxon>Tracheophyta</taxon>
        <taxon>Spermatophyta</taxon>
        <taxon>Magnoliopsida</taxon>
        <taxon>Liliopsida</taxon>
        <taxon>Poales</taxon>
        <taxon>Poaceae</taxon>
        <taxon>BOP clade</taxon>
        <taxon>Oryzoideae</taxon>
        <taxon>Oryzeae</taxon>
        <taxon>Oryzinae</taxon>
        <taxon>Leersia</taxon>
    </lineage>
</organism>
<accession>A0A0D9XWJ6</accession>
<dbReference type="Gramene" id="LPERR12G01810.1">
    <property type="protein sequence ID" value="LPERR12G01810.1"/>
    <property type="gene ID" value="LPERR12G01810"/>
</dbReference>
<keyword evidence="2" id="KW-1185">Reference proteome</keyword>
<reference evidence="1 2" key="1">
    <citation type="submission" date="2012-08" db="EMBL/GenBank/DDBJ databases">
        <title>Oryza genome evolution.</title>
        <authorList>
            <person name="Wing R.A."/>
        </authorList>
    </citation>
    <scope>NUCLEOTIDE SEQUENCE</scope>
</reference>